<dbReference type="Gene3D" id="2.160.20.10">
    <property type="entry name" value="Single-stranded right-handed beta-helix, Pectin lyase-like"/>
    <property type="match status" value="1"/>
</dbReference>
<evidence type="ECO:0000313" key="3">
    <source>
        <dbReference type="Proteomes" id="UP000324233"/>
    </source>
</evidence>
<dbReference type="EMBL" id="CP042997">
    <property type="protein sequence ID" value="QEH35757.1"/>
    <property type="molecule type" value="Genomic_DNA"/>
</dbReference>
<dbReference type="Proteomes" id="UP000324233">
    <property type="component" value="Chromosome"/>
</dbReference>
<keyword evidence="3" id="KW-1185">Reference proteome</keyword>
<proteinExistence type="predicted"/>
<protein>
    <submittedName>
        <fullName evidence="2">Uncharacterized protein</fullName>
    </submittedName>
</protein>
<dbReference type="InterPro" id="IPR012334">
    <property type="entry name" value="Pectin_lyas_fold"/>
</dbReference>
<dbReference type="AlphaFoldDB" id="A0A5B9W5Z9"/>
<name>A0A5B9W5Z9_9BACT</name>
<organism evidence="2 3">
    <name type="scientific">Aquisphaera giovannonii</name>
    <dbReference type="NCBI Taxonomy" id="406548"/>
    <lineage>
        <taxon>Bacteria</taxon>
        <taxon>Pseudomonadati</taxon>
        <taxon>Planctomycetota</taxon>
        <taxon>Planctomycetia</taxon>
        <taxon>Isosphaerales</taxon>
        <taxon>Isosphaeraceae</taxon>
        <taxon>Aquisphaera</taxon>
    </lineage>
</organism>
<accession>A0A5B9W5Z9</accession>
<dbReference type="InterPro" id="IPR006626">
    <property type="entry name" value="PbH1"/>
</dbReference>
<evidence type="ECO:0000256" key="1">
    <source>
        <dbReference type="SAM" id="MobiDB-lite"/>
    </source>
</evidence>
<dbReference type="InterPro" id="IPR011050">
    <property type="entry name" value="Pectin_lyase_fold/virulence"/>
</dbReference>
<feature type="compositionally biased region" description="Basic residues" evidence="1">
    <location>
        <begin position="1"/>
        <end position="11"/>
    </location>
</feature>
<evidence type="ECO:0000313" key="2">
    <source>
        <dbReference type="EMBL" id="QEH35757.1"/>
    </source>
</evidence>
<dbReference type="SMART" id="SM00710">
    <property type="entry name" value="PbH1"/>
    <property type="match status" value="9"/>
</dbReference>
<feature type="region of interest" description="Disordered" evidence="1">
    <location>
        <begin position="1"/>
        <end position="25"/>
    </location>
</feature>
<gene>
    <name evidence="2" type="ORF">OJF2_43140</name>
</gene>
<dbReference type="SUPFAM" id="SSF51126">
    <property type="entry name" value="Pectin lyase-like"/>
    <property type="match status" value="1"/>
</dbReference>
<reference evidence="2 3" key="1">
    <citation type="submission" date="2019-08" db="EMBL/GenBank/DDBJ databases">
        <title>Deep-cultivation of Planctomycetes and their phenomic and genomic characterization uncovers novel biology.</title>
        <authorList>
            <person name="Wiegand S."/>
            <person name="Jogler M."/>
            <person name="Boedeker C."/>
            <person name="Pinto D."/>
            <person name="Vollmers J."/>
            <person name="Rivas-Marin E."/>
            <person name="Kohn T."/>
            <person name="Peeters S.H."/>
            <person name="Heuer A."/>
            <person name="Rast P."/>
            <person name="Oberbeckmann S."/>
            <person name="Bunk B."/>
            <person name="Jeske O."/>
            <person name="Meyerdierks A."/>
            <person name="Storesund J.E."/>
            <person name="Kallscheuer N."/>
            <person name="Luecker S."/>
            <person name="Lage O.M."/>
            <person name="Pohl T."/>
            <person name="Merkel B.J."/>
            <person name="Hornburger P."/>
            <person name="Mueller R.-W."/>
            <person name="Bruemmer F."/>
            <person name="Labrenz M."/>
            <person name="Spormann A.M."/>
            <person name="Op den Camp H."/>
            <person name="Overmann J."/>
            <person name="Amann R."/>
            <person name="Jetten M.S.M."/>
            <person name="Mascher T."/>
            <person name="Medema M.H."/>
            <person name="Devos D.P."/>
            <person name="Kaster A.-K."/>
            <person name="Ovreas L."/>
            <person name="Rohde M."/>
            <person name="Galperin M.Y."/>
            <person name="Jogler C."/>
        </authorList>
    </citation>
    <scope>NUCLEOTIDE SEQUENCE [LARGE SCALE GENOMIC DNA]</scope>
    <source>
        <strain evidence="2 3">OJF2</strain>
    </source>
</reference>
<dbReference type="KEGG" id="agv:OJF2_43140"/>
<dbReference type="RefSeq" id="WP_148595513.1">
    <property type="nucleotide sequence ID" value="NZ_CP042997.1"/>
</dbReference>
<sequence>MMTHWFCRRNGSRPTTSPRRARNRRRPAIEALETREVLSALYTVTSVADGGAGSLRDAINQANALTPGTAATIDFSIASGAQTIELGSALPKLANPITIDGTTQPGYAGRPLIQVDGQSAGAGALGFSLDDDSHNSVIKGLEITGFDGGGIYVNNGSGDVFTNDVVGLHYSGGLPRVVGNVTYGITLTNQANGNTISNVVVAGTRYNGIIITNSMNNTVTASDIGTDLTGEDSLDRNGVALGNGAAGGGGSGLVLNGSANHNTISNNVIVNNASDGIAIISAGTSANVLVGNRIGIDLAGTTALGNGGSGVSLAGGANGNFIGQAGNGNVISGNGQYGVLLTGMDSVGDRTTGNAVAGNLIGTNAAGKAAVPNGVNGVVVNGGASYNLIGTPATGTGTVTQAGGNVISGNTGWGVYISDSGTTGNVVQDDYVGTDVAGEAALPNGNNGVDVVNAAAGNTIGGTAAASRNVISGNANEGVLIGLGATKNLVEGNFIGTDATGLAALPNLLDGVYVGLGAVNNTIGGQDPGGAFNTAAWNVVSGNGTNGVKVVDDGTTGNALSGNFIGTDATGSLPVPNSASGVYIGAGTSSTTVGAQASGFANLNVIAGNQADGVSINASSNNNVSFDYIGLNLDGTLTVPNQGNGVSIHGASSSYNRVNLTAIRNSGGYGILNDSGVGQGWYYDSIFGNAKGGISQPGNPNLQPAPVLFSAVAAGGKTTVVGTIINSPNKNTALNVLFYASPPPTSLAAVQGLTFLGQASVTTDASGDATFTVVLNAAAPGGQVVTATSDFNVSSSSNFGNFVTVPAAPTSSAAFVGTDTTDQGNWRKAFGVDGYDIAGDSGAANPKLPSYATLAVNGASAYVWAASTTDPRALQNAANTGRVAGTFYSSTAFSLDLNLTDGKAHEVSLYALDWDRRGRTETIQVVDAGTGAVLDTQSLSGFQNGKYLTWNLSGHVQIRVTNTGPSNAVVGGLFFGASPAASAAFLGADSATAGSWRGVYGADGYDIAQDPSAGNPKLPSYATVGLSGVLNYTWAASTTDPRALQNSANTGRLAATWYGGSSFSINVNLTDGQAHKVSLYAVDWDNQGRNETIQVIDNATGNVLDTESLAGFQGGKYLSWSIKGNVTIKVTRVRGPNAVVGGLFFN</sequence>
<dbReference type="OrthoDB" id="221462at2"/>